<keyword evidence="2" id="KW-1185">Reference proteome</keyword>
<sequence length="55" mass="6107">MRIATDDLGVVAFVLPQHANREFDLHEWPDGSFSLELVDDSADQAAEATYDLRSA</sequence>
<reference evidence="2" key="1">
    <citation type="journal article" date="2019" name="Int. J. Syst. Evol. Microbiol.">
        <title>The Global Catalogue of Microorganisms (GCM) 10K type strain sequencing project: providing services to taxonomists for standard genome sequencing and annotation.</title>
        <authorList>
            <consortium name="The Broad Institute Genomics Platform"/>
            <consortium name="The Broad Institute Genome Sequencing Center for Infectious Disease"/>
            <person name="Wu L."/>
            <person name="Ma J."/>
        </authorList>
    </citation>
    <scope>NUCLEOTIDE SEQUENCE [LARGE SCALE GENOMIC DNA]</scope>
    <source>
        <strain evidence="2">CGMCC 4.7317</strain>
    </source>
</reference>
<dbReference type="EMBL" id="JBHSTI010000008">
    <property type="protein sequence ID" value="MFC6238010.1"/>
    <property type="molecule type" value="Genomic_DNA"/>
</dbReference>
<comment type="caution">
    <text evidence="1">The sequence shown here is derived from an EMBL/GenBank/DDBJ whole genome shotgun (WGS) entry which is preliminary data.</text>
</comment>
<dbReference type="RefSeq" id="WP_386765831.1">
    <property type="nucleotide sequence ID" value="NZ_JBHSTI010000008.1"/>
</dbReference>
<name>A0ABW1T167_9ACTN</name>
<organism evidence="1 2">
    <name type="scientific">Longivirga aurantiaca</name>
    <dbReference type="NCBI Taxonomy" id="1837743"/>
    <lineage>
        <taxon>Bacteria</taxon>
        <taxon>Bacillati</taxon>
        <taxon>Actinomycetota</taxon>
        <taxon>Actinomycetes</taxon>
        <taxon>Sporichthyales</taxon>
        <taxon>Sporichthyaceae</taxon>
        <taxon>Longivirga</taxon>
    </lineage>
</organism>
<protein>
    <submittedName>
        <fullName evidence="1">Uncharacterized protein</fullName>
    </submittedName>
</protein>
<evidence type="ECO:0000313" key="2">
    <source>
        <dbReference type="Proteomes" id="UP001596138"/>
    </source>
</evidence>
<proteinExistence type="predicted"/>
<gene>
    <name evidence="1" type="ORF">ACFQGU_08975</name>
</gene>
<accession>A0ABW1T167</accession>
<evidence type="ECO:0000313" key="1">
    <source>
        <dbReference type="EMBL" id="MFC6238010.1"/>
    </source>
</evidence>
<dbReference type="Proteomes" id="UP001596138">
    <property type="component" value="Unassembled WGS sequence"/>
</dbReference>